<accession>A0A813J502</accession>
<dbReference type="EMBL" id="CAJNNW010019377">
    <property type="protein sequence ID" value="CAE8664455.1"/>
    <property type="molecule type" value="Genomic_DNA"/>
</dbReference>
<evidence type="ECO:0000313" key="3">
    <source>
        <dbReference type="Proteomes" id="UP000626109"/>
    </source>
</evidence>
<feature type="region of interest" description="Disordered" evidence="1">
    <location>
        <begin position="545"/>
        <end position="566"/>
    </location>
</feature>
<organism evidence="2 3">
    <name type="scientific">Polarella glacialis</name>
    <name type="common">Dinoflagellate</name>
    <dbReference type="NCBI Taxonomy" id="89957"/>
    <lineage>
        <taxon>Eukaryota</taxon>
        <taxon>Sar</taxon>
        <taxon>Alveolata</taxon>
        <taxon>Dinophyceae</taxon>
        <taxon>Suessiales</taxon>
        <taxon>Suessiaceae</taxon>
        <taxon>Polarella</taxon>
    </lineage>
</organism>
<dbReference type="AlphaFoldDB" id="A0A813J502"/>
<evidence type="ECO:0000313" key="2">
    <source>
        <dbReference type="EMBL" id="CAE8664455.1"/>
    </source>
</evidence>
<proteinExistence type="predicted"/>
<dbReference type="Proteomes" id="UP000626109">
    <property type="component" value="Unassembled WGS sequence"/>
</dbReference>
<feature type="region of interest" description="Disordered" evidence="1">
    <location>
        <begin position="747"/>
        <end position="767"/>
    </location>
</feature>
<feature type="region of interest" description="Disordered" evidence="1">
    <location>
        <begin position="168"/>
        <end position="230"/>
    </location>
</feature>
<sequence>CLPDIFFKAACEGSLGETPLDVLAMLSIDEGSELPQELRLTFRDEHPLMLGCATIAVRLERAALQGTTSLSGELPMLRKRDLLKLPEADLIFEAAVLFEEETCFVDDGFTKARCQGVRGTANGRVWSDAEDSLRAEASVSVSGRLAAEVRDAPLVQALIEAETLGVRNQGGAPRSRTFSGMHASPSSDSLGFSRKASHSLHAHPSSDSLGQAAAGRPKDETHMQESYTSVRRGDVIHVDVGATVQSTARCHLRVEPMSRAANAAPVASPVQRGRQFAEMLTVAEPDLAGQGSGLLRVSIAGTAATLELGEFRARVGDLALTMPPFVKVTADVVEAEINAEGIGQTYLRTTWSGLGQPVVSHTAKQLSAMLPPLPSTGGATIRIGDMGQMSIAYDGELDGAAIGNSLLDEEAWHGCLLELGSMLNLEQAVQSALNFARVLRNVLRSEGISEPKDLVPTPRLARILARILLEIGTNGQHVAEEGQSQVEQDLLGLLGQAVLAKGLDVNKITRLLWDFLPPDACAFVQDYTAEVDFAIKWCDSLIRPTEASSGRDPSKASEPPPSHHYRRELQEVAPCAARLYEAVARPGQLARHLEEQLSRAAPYLTTMQVEHVLLCPFLSPALRQRLKFLLGLKRRVEKVAEGYGGPAFMPQGMAVGFFLATAIRGSFAGSAVSPTGMESASSGYDAVVTSASGRLAAVLHEQRSLTLELCRLQERQRRLSEEALQLAGLGNAMETGPLYRLPEAAAAEAQATDLPDSTPPAANRWKPGAASSGAAALATSMLECLSPHTAGACATATAAVHANAARCAQRVQAAEAASVQLQTNIPLSAGRLDSGTSASGAFGAVASSETFDLGCSLLGPAEVAVLLQSGLSAVPQGRQVQQNQRMLIEMMVSQPPLFLKGVLYELSNNGSSRVLGNHLLALLDLTQDAVRPGARLDVADLLTAALGVHMPRRADFMAGGSLASSSYLLFVHPTEVSRPRSGG</sequence>
<reference evidence="2" key="1">
    <citation type="submission" date="2021-02" db="EMBL/GenBank/DDBJ databases">
        <authorList>
            <person name="Dougan E. K."/>
            <person name="Rhodes N."/>
            <person name="Thang M."/>
            <person name="Chan C."/>
        </authorList>
    </citation>
    <scope>NUCLEOTIDE SEQUENCE</scope>
</reference>
<gene>
    <name evidence="2" type="ORF">PGLA2088_LOCUS15593</name>
</gene>
<evidence type="ECO:0000256" key="1">
    <source>
        <dbReference type="SAM" id="MobiDB-lite"/>
    </source>
</evidence>
<feature type="non-terminal residue" evidence="2">
    <location>
        <position position="983"/>
    </location>
</feature>
<name>A0A813J502_POLGL</name>
<protein>
    <submittedName>
        <fullName evidence="2">Uncharacterized protein</fullName>
    </submittedName>
</protein>
<comment type="caution">
    <text evidence="2">The sequence shown here is derived from an EMBL/GenBank/DDBJ whole genome shotgun (WGS) entry which is preliminary data.</text>
</comment>